<name>A0A2M7DPD6_9BACT</name>
<dbReference type="Pfam" id="PF17479">
    <property type="entry name" value="DUF3048_C"/>
    <property type="match status" value="1"/>
</dbReference>
<dbReference type="InterPro" id="IPR021416">
    <property type="entry name" value="DUF3048_N"/>
</dbReference>
<evidence type="ECO:0000313" key="5">
    <source>
        <dbReference type="Proteomes" id="UP000228896"/>
    </source>
</evidence>
<feature type="domain" description="DUF3048" evidence="2">
    <location>
        <begin position="85"/>
        <end position="210"/>
    </location>
</feature>
<accession>A0A2M7DPD6</accession>
<organism evidence="4 5">
    <name type="scientific">Candidatus Falkowbacteria bacterium CG02_land_8_20_14_3_00_36_14</name>
    <dbReference type="NCBI Taxonomy" id="1974560"/>
    <lineage>
        <taxon>Bacteria</taxon>
        <taxon>Candidatus Falkowiibacteriota</taxon>
    </lineage>
</organism>
<sequence>MEKKDKIENNIIQKKQFWIITSFVFLCLVIVLSIIIFYLKYDYFNKPVIIDTPAENIKKSADNINTCLDCVRRQLDGVYVPAGEANLPLYAVMIENQIDARPQSGIAQAILVFEAEAEGGITRFLAVFDSLEKIDEIGPVRSVRPYFIDWANELAALLVHVGGSPEALVKISQENIFDINEFYNGKYFWRKKTNSAPHNVYTNTANIKEFIGISQKDGPNFFSWQFKNDLSPEARPNINEIKIFYKSYYNVVWKYNQESNDYARYLDGQVHADISGEAIKAKNVIIKVVKAEVLDDELRLRMENIGEGKSIICLDGACQEGVWRKKNNFGRTRFFDKNNEEIIFNAGHTWVEIARPEIKVEY</sequence>
<keyword evidence="1" id="KW-0472">Membrane</keyword>
<feature type="transmembrane region" description="Helical" evidence="1">
    <location>
        <begin position="16"/>
        <end position="39"/>
    </location>
</feature>
<keyword evidence="1" id="KW-0812">Transmembrane</keyword>
<evidence type="ECO:0000256" key="1">
    <source>
        <dbReference type="SAM" id="Phobius"/>
    </source>
</evidence>
<keyword evidence="1" id="KW-1133">Transmembrane helix</keyword>
<dbReference type="Pfam" id="PF11258">
    <property type="entry name" value="DUF3048"/>
    <property type="match status" value="1"/>
</dbReference>
<proteinExistence type="predicted"/>
<evidence type="ECO:0008006" key="6">
    <source>
        <dbReference type="Google" id="ProtNLM"/>
    </source>
</evidence>
<evidence type="ECO:0000313" key="4">
    <source>
        <dbReference type="EMBL" id="PIV51627.1"/>
    </source>
</evidence>
<reference evidence="5" key="1">
    <citation type="submission" date="2017-09" db="EMBL/GenBank/DDBJ databases">
        <title>Depth-based differentiation of microbial function through sediment-hosted aquifers and enrichment of novel symbionts in the deep terrestrial subsurface.</title>
        <authorList>
            <person name="Probst A.J."/>
            <person name="Ladd B."/>
            <person name="Jarett J.K."/>
            <person name="Geller-Mcgrath D.E."/>
            <person name="Sieber C.M.K."/>
            <person name="Emerson J.B."/>
            <person name="Anantharaman K."/>
            <person name="Thomas B.C."/>
            <person name="Malmstrom R."/>
            <person name="Stieglmeier M."/>
            <person name="Klingl A."/>
            <person name="Woyke T."/>
            <person name="Ryan C.M."/>
            <person name="Banfield J.F."/>
        </authorList>
    </citation>
    <scope>NUCLEOTIDE SEQUENCE [LARGE SCALE GENOMIC DNA]</scope>
</reference>
<dbReference type="Proteomes" id="UP000228896">
    <property type="component" value="Unassembled WGS sequence"/>
</dbReference>
<dbReference type="InterPro" id="IPR035328">
    <property type="entry name" value="DUF3048_C"/>
</dbReference>
<dbReference type="SUPFAM" id="SSF159774">
    <property type="entry name" value="YerB-like"/>
    <property type="match status" value="1"/>
</dbReference>
<feature type="domain" description="DUF3048" evidence="3">
    <location>
        <begin position="242"/>
        <end position="351"/>
    </location>
</feature>
<protein>
    <recommendedName>
        <fullName evidence="6">DUF3048 domain-containing protein</fullName>
    </recommendedName>
</protein>
<dbReference type="AlphaFoldDB" id="A0A2M7DPD6"/>
<dbReference type="EMBL" id="PETS01000052">
    <property type="protein sequence ID" value="PIV51627.1"/>
    <property type="molecule type" value="Genomic_DNA"/>
</dbReference>
<comment type="caution">
    <text evidence="4">The sequence shown here is derived from an EMBL/GenBank/DDBJ whole genome shotgun (WGS) entry which is preliminary data.</text>
</comment>
<dbReference type="InterPro" id="IPR023158">
    <property type="entry name" value="YerB-like_sf"/>
</dbReference>
<evidence type="ECO:0000259" key="2">
    <source>
        <dbReference type="Pfam" id="PF11258"/>
    </source>
</evidence>
<evidence type="ECO:0000259" key="3">
    <source>
        <dbReference type="Pfam" id="PF17479"/>
    </source>
</evidence>
<dbReference type="Gene3D" id="3.50.90.10">
    <property type="entry name" value="YerB-like"/>
    <property type="match status" value="1"/>
</dbReference>
<gene>
    <name evidence="4" type="ORF">COS18_02365</name>
</gene>